<dbReference type="EMBL" id="CP016282">
    <property type="protein sequence ID" value="ANP74452.1"/>
    <property type="molecule type" value="Genomic_DNA"/>
</dbReference>
<keyword evidence="1" id="KW-1133">Transmembrane helix</keyword>
<sequence>MRNAAWALAGVAVSLVFVCGIGILTIQRTGLLGGAVYNLSNQLVWVTTPGPALLPLLAVAALSVLVVFVLVTAMRNRPRRSQSLFRVSFAVATAALIGVSLWSLVAGYAENGLTRGFSLGVLGWIEEGGASSVVHVVLLFMLAVLWVRRDTGRTPRGLPADAESAAGR</sequence>
<keyword evidence="1" id="KW-0472">Membrane</keyword>
<organism evidence="2 3">
    <name type="scientific">Cryobacterium arcticum</name>
    <dbReference type="NCBI Taxonomy" id="670052"/>
    <lineage>
        <taxon>Bacteria</taxon>
        <taxon>Bacillati</taxon>
        <taxon>Actinomycetota</taxon>
        <taxon>Actinomycetes</taxon>
        <taxon>Micrococcales</taxon>
        <taxon>Microbacteriaceae</taxon>
        <taxon>Cryobacterium</taxon>
    </lineage>
</organism>
<feature type="transmembrane region" description="Helical" evidence="1">
    <location>
        <begin position="84"/>
        <end position="109"/>
    </location>
</feature>
<dbReference type="STRING" id="670052.PA27867_3530"/>
<evidence type="ECO:0000256" key="1">
    <source>
        <dbReference type="SAM" id="Phobius"/>
    </source>
</evidence>
<protein>
    <submittedName>
        <fullName evidence="2">Uncharacterized protein</fullName>
    </submittedName>
</protein>
<gene>
    <name evidence="2" type="ORF">PA27867_3530</name>
</gene>
<dbReference type="RefSeq" id="WP_157109284.1">
    <property type="nucleotide sequence ID" value="NZ_CP016282.1"/>
</dbReference>
<keyword evidence="1" id="KW-0812">Transmembrane</keyword>
<name>A0A1B1BP77_9MICO</name>
<proteinExistence type="predicted"/>
<dbReference type="AlphaFoldDB" id="A0A1B1BP77"/>
<keyword evidence="3" id="KW-1185">Reference proteome</keyword>
<reference evidence="2 3" key="1">
    <citation type="submission" date="2016-06" db="EMBL/GenBank/DDBJ databases">
        <title>Genome sequencing of Cryobacterium arcticum PAMC 27867.</title>
        <authorList>
            <person name="Lee J."/>
            <person name="Kim O.-S."/>
        </authorList>
    </citation>
    <scope>NUCLEOTIDE SEQUENCE [LARGE SCALE GENOMIC DNA]</scope>
    <source>
        <strain evidence="2 3">PAMC 27867</strain>
    </source>
</reference>
<accession>A0A1B1BP77</accession>
<feature type="transmembrane region" description="Helical" evidence="1">
    <location>
        <begin position="129"/>
        <end position="147"/>
    </location>
</feature>
<dbReference type="KEGG" id="cart:PA27867_3530"/>
<feature type="transmembrane region" description="Helical" evidence="1">
    <location>
        <begin position="52"/>
        <end position="72"/>
    </location>
</feature>
<evidence type="ECO:0000313" key="2">
    <source>
        <dbReference type="EMBL" id="ANP74452.1"/>
    </source>
</evidence>
<evidence type="ECO:0000313" key="3">
    <source>
        <dbReference type="Proteomes" id="UP000092582"/>
    </source>
</evidence>
<dbReference type="OrthoDB" id="5124578at2"/>
<dbReference type="Proteomes" id="UP000092582">
    <property type="component" value="Chromosome 1"/>
</dbReference>